<dbReference type="PANTHER" id="PTHR37984:SF5">
    <property type="entry name" value="PROTEIN NYNRIN-LIKE"/>
    <property type="match status" value="1"/>
</dbReference>
<dbReference type="FunFam" id="3.10.20.370:FF:000001">
    <property type="entry name" value="Retrovirus-related Pol polyprotein from transposon 17.6-like protein"/>
    <property type="match status" value="1"/>
</dbReference>
<dbReference type="InterPro" id="IPR043502">
    <property type="entry name" value="DNA/RNA_pol_sf"/>
</dbReference>
<evidence type="ECO:0000313" key="11">
    <source>
        <dbReference type="Proteomes" id="UP001314205"/>
    </source>
</evidence>
<dbReference type="SUPFAM" id="SSF50630">
    <property type="entry name" value="Acid proteases"/>
    <property type="match status" value="1"/>
</dbReference>
<dbReference type="Gene3D" id="3.10.10.10">
    <property type="entry name" value="HIV Type 1 Reverse Transcriptase, subunit A, domain 1"/>
    <property type="match status" value="1"/>
</dbReference>
<dbReference type="Pfam" id="PF17921">
    <property type="entry name" value="Integrase_H2C2"/>
    <property type="match status" value="1"/>
</dbReference>
<evidence type="ECO:0000256" key="6">
    <source>
        <dbReference type="ARBA" id="ARBA00022918"/>
    </source>
</evidence>
<keyword evidence="2" id="KW-0808">Transferase</keyword>
<keyword evidence="3" id="KW-0548">Nucleotidyltransferase</keyword>
<evidence type="ECO:0000259" key="9">
    <source>
        <dbReference type="PROSITE" id="PS50994"/>
    </source>
</evidence>
<dbReference type="Proteomes" id="UP001314205">
    <property type="component" value="Unassembled WGS sequence"/>
</dbReference>
<evidence type="ECO:0000256" key="2">
    <source>
        <dbReference type="ARBA" id="ARBA00022679"/>
    </source>
</evidence>
<dbReference type="Gene3D" id="2.40.70.10">
    <property type="entry name" value="Acid Proteases"/>
    <property type="match status" value="1"/>
</dbReference>
<feature type="compositionally biased region" description="Basic and acidic residues" evidence="8">
    <location>
        <begin position="1260"/>
        <end position="1273"/>
    </location>
</feature>
<gene>
    <name evidence="10" type="ORF">PARMNEM_LOCUS15337</name>
</gene>
<dbReference type="Gene3D" id="3.30.420.10">
    <property type="entry name" value="Ribonuclease H-like superfamily/Ribonuclease H"/>
    <property type="match status" value="1"/>
</dbReference>
<organism evidence="10 11">
    <name type="scientific">Parnassius mnemosyne</name>
    <name type="common">clouded apollo</name>
    <dbReference type="NCBI Taxonomy" id="213953"/>
    <lineage>
        <taxon>Eukaryota</taxon>
        <taxon>Metazoa</taxon>
        <taxon>Ecdysozoa</taxon>
        <taxon>Arthropoda</taxon>
        <taxon>Hexapoda</taxon>
        <taxon>Insecta</taxon>
        <taxon>Pterygota</taxon>
        <taxon>Neoptera</taxon>
        <taxon>Endopterygota</taxon>
        <taxon>Lepidoptera</taxon>
        <taxon>Glossata</taxon>
        <taxon>Ditrysia</taxon>
        <taxon>Papilionoidea</taxon>
        <taxon>Papilionidae</taxon>
        <taxon>Parnassiinae</taxon>
        <taxon>Parnassini</taxon>
        <taxon>Parnassius</taxon>
        <taxon>Driopa</taxon>
    </lineage>
</organism>
<dbReference type="GO" id="GO:0003964">
    <property type="term" value="F:RNA-directed DNA polymerase activity"/>
    <property type="evidence" value="ECO:0007669"/>
    <property type="project" value="UniProtKB-KW"/>
</dbReference>
<evidence type="ECO:0000313" key="10">
    <source>
        <dbReference type="EMBL" id="CAK1595922.1"/>
    </source>
</evidence>
<dbReference type="CDD" id="cd09274">
    <property type="entry name" value="RNase_HI_RT_Ty3"/>
    <property type="match status" value="1"/>
</dbReference>
<dbReference type="EMBL" id="CAVLGL010000093">
    <property type="protein sequence ID" value="CAK1595922.1"/>
    <property type="molecule type" value="Genomic_DNA"/>
</dbReference>
<evidence type="ECO:0000256" key="4">
    <source>
        <dbReference type="ARBA" id="ARBA00022722"/>
    </source>
</evidence>
<dbReference type="Pfam" id="PF03732">
    <property type="entry name" value="Retrotrans_gag"/>
    <property type="match status" value="1"/>
</dbReference>
<dbReference type="CDD" id="cd01647">
    <property type="entry name" value="RT_LTR"/>
    <property type="match status" value="1"/>
</dbReference>
<evidence type="ECO:0000256" key="1">
    <source>
        <dbReference type="ARBA" id="ARBA00012493"/>
    </source>
</evidence>
<accession>A0AAV1LPD1</accession>
<dbReference type="GO" id="GO:0003676">
    <property type="term" value="F:nucleic acid binding"/>
    <property type="evidence" value="ECO:0007669"/>
    <property type="project" value="InterPro"/>
</dbReference>
<keyword evidence="11" id="KW-1185">Reference proteome</keyword>
<dbReference type="Gene3D" id="3.30.70.270">
    <property type="match status" value="2"/>
</dbReference>
<feature type="domain" description="Integrase catalytic" evidence="9">
    <location>
        <begin position="1006"/>
        <end position="1157"/>
    </location>
</feature>
<keyword evidence="7" id="KW-0511">Multifunctional enzyme</keyword>
<dbReference type="SUPFAM" id="SSF53098">
    <property type="entry name" value="Ribonuclease H-like"/>
    <property type="match status" value="1"/>
</dbReference>
<feature type="compositionally biased region" description="Polar residues" evidence="8">
    <location>
        <begin position="1250"/>
        <end position="1259"/>
    </location>
</feature>
<protein>
    <recommendedName>
        <fullName evidence="1">RNA-directed DNA polymerase</fullName>
        <ecNumber evidence="1">2.7.7.49</ecNumber>
    </recommendedName>
</protein>
<dbReference type="InterPro" id="IPR012337">
    <property type="entry name" value="RNaseH-like_sf"/>
</dbReference>
<dbReference type="EC" id="2.7.7.49" evidence="1"/>
<dbReference type="Pfam" id="PF00665">
    <property type="entry name" value="rve"/>
    <property type="match status" value="1"/>
</dbReference>
<keyword evidence="5" id="KW-0378">Hydrolase</keyword>
<comment type="caution">
    <text evidence="10">The sequence shown here is derived from an EMBL/GenBank/DDBJ whole genome shotgun (WGS) entry which is preliminary data.</text>
</comment>
<dbReference type="InterPro" id="IPR021109">
    <property type="entry name" value="Peptidase_aspartic_dom_sf"/>
</dbReference>
<dbReference type="GO" id="GO:0042575">
    <property type="term" value="C:DNA polymerase complex"/>
    <property type="evidence" value="ECO:0007669"/>
    <property type="project" value="UniProtKB-ARBA"/>
</dbReference>
<dbReference type="Pfam" id="PF17919">
    <property type="entry name" value="RT_RNaseH_2"/>
    <property type="match status" value="1"/>
</dbReference>
<keyword evidence="6" id="KW-0695">RNA-directed DNA polymerase</keyword>
<sequence length="1338" mass="150756">MPIGKLEPFNIHATQWPEYIRRVKQCIILNEIKDELQVPLLITVVGEATYSLMCDLCSPVHPESKTFEDLVQLLTEHFEPQRSEIAERHVFRLRRQRPSESLTEYLHNLKHLATTCNFGKALEENLRDQFVSGLSSEAMRSRIFAEKNIKYKEAVELALALEAAEKHAEVSAATTAMASTSASGLGGEVSEGLHRASAQRAGARGGSGGGAAACWRCGKQHRSDRCRFAQYNCDQCGQRGHLKVMCKKVFSEVRSGLRTGARSCGRPNLVNQVDTEEDEDCYNIKLSAKGTKPYFIIINVDGHRLECEVDTGSRISAISADFYKRYFSNKSLNVDNLILRCYSGSRIESLGYIYVDVQLGETRAKNLQLYVIKNGGRPLLGRAWMHALNIRQINFNEIVDDAFTSQLLTEFPEVFSDKLGTCKKTIQLELTDKEPVYVRARPVPLALRARVEQELIRLEREGTIYRVDHSEYGTPIVPVVKECGDIRICGDYKITINPKLKRDYYPLPRIEELFASLSGGVKFSKIDLRHSYQQVLLSKDSQPYTAITTHIGTFVYRRTPFGLSCIPEKFQKLMEETLRGIPGTVVFLDDICVTGPNEELHFKNLKTVIERLRNMGLTVKMNKCSFLQPRVKYLGFIIDKNGLHPDPEKLEAICNSPTPSNITQLKSFLGLLNYYGKFIQNLSVLLHPLYELLKKEVSWKWDSKCERAFAEAKRVLTSDRVLAHYEEGRPLVLAVDSSAYGLGAVLVHRYPDGSERPVSCVSRTLNTAERNYSQLDKEALAIFYGVTKHHQYLYGRRFVLRTDHQPLSYIFGVRGGIPQTAASRLQRWAARLAAYDFSVEFVPSKNNGPANALSRLPLPHERGLTTSVSYLNIVEECMPVDFKEISYETKKDNLLCKILGYVMFGWPPEARCEEEKPYFARKSEITTDLGCLLFKYRLIIPPKLRTRVLEEIHDGHLGVNKMKNLSRNYVYWPSLDKDLEEVCRNCEPCRVVRDAPPHASIHPWEFPLQPWHRIHADFAEYAGKKYLVIVDAHSKWIEVSTMNSTNAQSTIAAFRAIFSRFGLPSQLVTDNGPPFLSHDFKNYCNMNCIKHVTTAPYRPQGNGAAENAGKTIKKVIKRAVHKGKNVTQAINIFLFKYRNCEHASTGVPPAVALLGRRLRGRLDAMRPDVASVARAAQQRQAAAAGGTHRDHDLQPGDPVLTRDYTARGEKWAEGKVVCKTGPVSCKVNIGKGIELRRHLDQVIPIKNKNRYSLTRTSQTSREEESQGEDRNGNKTDVVCSDDEGACFEDASGGPTASRTRASAPFSEPIQSPTLTPPGPDASSRALRAFNRNKRNAKI</sequence>
<evidence type="ECO:0000256" key="5">
    <source>
        <dbReference type="ARBA" id="ARBA00022759"/>
    </source>
</evidence>
<dbReference type="InterPro" id="IPR001584">
    <property type="entry name" value="Integrase_cat-core"/>
</dbReference>
<dbReference type="GO" id="GO:0004519">
    <property type="term" value="F:endonuclease activity"/>
    <property type="evidence" value="ECO:0007669"/>
    <property type="project" value="UniProtKB-KW"/>
</dbReference>
<dbReference type="FunFam" id="1.10.340.70:FF:000001">
    <property type="entry name" value="Retrovirus-related Pol polyprotein from transposon gypsy-like Protein"/>
    <property type="match status" value="1"/>
</dbReference>
<dbReference type="FunFam" id="3.30.70.270:FF:000020">
    <property type="entry name" value="Transposon Tf2-6 polyprotein-like Protein"/>
    <property type="match status" value="1"/>
</dbReference>
<evidence type="ECO:0000256" key="8">
    <source>
        <dbReference type="SAM" id="MobiDB-lite"/>
    </source>
</evidence>
<proteinExistence type="predicted"/>
<dbReference type="Pfam" id="PF00078">
    <property type="entry name" value="RVT_1"/>
    <property type="match status" value="1"/>
</dbReference>
<dbReference type="InterPro" id="IPR005162">
    <property type="entry name" value="Retrotrans_gag_dom"/>
</dbReference>
<dbReference type="Gene3D" id="1.10.340.70">
    <property type="match status" value="1"/>
</dbReference>
<dbReference type="PROSITE" id="PS50994">
    <property type="entry name" value="INTEGRASE"/>
    <property type="match status" value="1"/>
</dbReference>
<reference evidence="10 11" key="1">
    <citation type="submission" date="2023-11" db="EMBL/GenBank/DDBJ databases">
        <authorList>
            <person name="Hedman E."/>
            <person name="Englund M."/>
            <person name="Stromberg M."/>
            <person name="Nyberg Akerstrom W."/>
            <person name="Nylinder S."/>
            <person name="Jareborg N."/>
            <person name="Kallberg Y."/>
            <person name="Kronander E."/>
        </authorList>
    </citation>
    <scope>NUCLEOTIDE SEQUENCE [LARGE SCALE GENOMIC DNA]</scope>
</reference>
<dbReference type="InterPro" id="IPR041577">
    <property type="entry name" value="RT_RNaseH_2"/>
</dbReference>
<dbReference type="PANTHER" id="PTHR37984">
    <property type="entry name" value="PROTEIN CBG26694"/>
    <property type="match status" value="1"/>
</dbReference>
<keyword evidence="5" id="KW-0255">Endonuclease</keyword>
<evidence type="ECO:0000256" key="3">
    <source>
        <dbReference type="ARBA" id="ARBA00022695"/>
    </source>
</evidence>
<dbReference type="InterPro" id="IPR043128">
    <property type="entry name" value="Rev_trsase/Diguanyl_cyclase"/>
</dbReference>
<dbReference type="FunFam" id="3.30.420.10:FF:000063">
    <property type="entry name" value="Retrovirus-related Pol polyprotein from transposon 297-like Protein"/>
    <property type="match status" value="1"/>
</dbReference>
<dbReference type="InterPro" id="IPR000477">
    <property type="entry name" value="RT_dom"/>
</dbReference>
<keyword evidence="4" id="KW-0540">Nuclease</keyword>
<dbReference type="GO" id="GO:0015074">
    <property type="term" value="P:DNA integration"/>
    <property type="evidence" value="ECO:0007669"/>
    <property type="project" value="InterPro"/>
</dbReference>
<dbReference type="InterPro" id="IPR036397">
    <property type="entry name" value="RNaseH_sf"/>
</dbReference>
<dbReference type="SUPFAM" id="SSF56672">
    <property type="entry name" value="DNA/RNA polymerases"/>
    <property type="match status" value="1"/>
</dbReference>
<dbReference type="InterPro" id="IPR050951">
    <property type="entry name" value="Retrovirus_Pol_polyprotein"/>
</dbReference>
<feature type="region of interest" description="Disordered" evidence="8">
    <location>
        <begin position="1250"/>
        <end position="1338"/>
    </location>
</feature>
<dbReference type="InterPro" id="IPR041588">
    <property type="entry name" value="Integrase_H2C2"/>
</dbReference>
<evidence type="ECO:0000256" key="7">
    <source>
        <dbReference type="ARBA" id="ARBA00023268"/>
    </source>
</evidence>
<name>A0AAV1LPD1_9NEOP</name>